<dbReference type="AlphaFoldDB" id="H9GR22"/>
<comment type="similarity">
    <text evidence="10">Belongs to the MHC class I family.</text>
</comment>
<dbReference type="Bgee" id="ENSACAG00000011968">
    <property type="expression patterns" value="Expressed in lung and 11 other cell types or tissues"/>
</dbReference>
<dbReference type="RefSeq" id="XP_062835395.1">
    <property type="nucleotide sequence ID" value="XM_062979325.1"/>
</dbReference>
<dbReference type="InParanoid" id="H9GR22"/>
<dbReference type="InterPro" id="IPR011161">
    <property type="entry name" value="MHC_I-like_Ag-recog"/>
</dbReference>
<dbReference type="InterPro" id="IPR007110">
    <property type="entry name" value="Ig-like_dom"/>
</dbReference>
<keyword evidence="4 11" id="KW-0732">Signal</keyword>
<dbReference type="Gene3D" id="3.30.500.10">
    <property type="entry name" value="MHC class I-like antigen recognition-like"/>
    <property type="match status" value="1"/>
</dbReference>
<feature type="chain" id="PRO_5003621479" description="Ig-like domain-containing protein" evidence="11">
    <location>
        <begin position="26"/>
        <end position="320"/>
    </location>
</feature>
<dbReference type="FunFam" id="2.60.40.10:FF:000204">
    <property type="entry name" value="Major histocompatibility complex, class I-related protein"/>
    <property type="match status" value="1"/>
</dbReference>
<dbReference type="FunFam" id="3.30.500.10:FF:000001">
    <property type="entry name" value="H-2 class I histocompatibility antigen, alpha chain"/>
    <property type="match status" value="1"/>
</dbReference>
<keyword evidence="5" id="KW-0391">Immunity</keyword>
<keyword evidence="14" id="KW-1185">Reference proteome</keyword>
<dbReference type="InterPro" id="IPR001039">
    <property type="entry name" value="MHC_I_a_a1/a2"/>
</dbReference>
<dbReference type="Ensembl" id="ENSACAT00000011953.4">
    <property type="protein sequence ID" value="ENSACAP00000018536.2"/>
    <property type="gene ID" value="ENSACAG00000011968.4"/>
</dbReference>
<feature type="signal peptide" evidence="11">
    <location>
        <begin position="1"/>
        <end position="25"/>
    </location>
</feature>
<dbReference type="InterPro" id="IPR037055">
    <property type="entry name" value="MHC_I-like_Ag-recog_sf"/>
</dbReference>
<evidence type="ECO:0000313" key="13">
    <source>
        <dbReference type="Ensembl" id="ENSACAP00000018536.2"/>
    </source>
</evidence>
<protein>
    <recommendedName>
        <fullName evidence="12">Ig-like domain-containing protein</fullName>
    </recommendedName>
</protein>
<dbReference type="InterPro" id="IPR011162">
    <property type="entry name" value="MHC_I/II-like_Ag-recog"/>
</dbReference>
<dbReference type="SMART" id="SM00407">
    <property type="entry name" value="IGc1"/>
    <property type="match status" value="1"/>
</dbReference>
<keyword evidence="6" id="KW-1133">Transmembrane helix</keyword>
<keyword evidence="9" id="KW-0325">Glycoprotein</keyword>
<evidence type="ECO:0000256" key="11">
    <source>
        <dbReference type="SAM" id="SignalP"/>
    </source>
</evidence>
<dbReference type="Pfam" id="PF07654">
    <property type="entry name" value="C1-set"/>
    <property type="match status" value="1"/>
</dbReference>
<dbReference type="SUPFAM" id="SSF54452">
    <property type="entry name" value="MHC antigen-recognition domain"/>
    <property type="match status" value="1"/>
</dbReference>
<evidence type="ECO:0000256" key="1">
    <source>
        <dbReference type="ARBA" id="ARBA00004479"/>
    </source>
</evidence>
<dbReference type="PANTHER" id="PTHR16675">
    <property type="entry name" value="MHC CLASS I-RELATED"/>
    <property type="match status" value="1"/>
</dbReference>
<keyword evidence="8" id="KW-1015">Disulfide bond</keyword>
<gene>
    <name evidence="13" type="primary">LOC100559619</name>
</gene>
<organism evidence="13 14">
    <name type="scientific">Anolis carolinensis</name>
    <name type="common">Green anole</name>
    <name type="synonym">American chameleon</name>
    <dbReference type="NCBI Taxonomy" id="28377"/>
    <lineage>
        <taxon>Eukaryota</taxon>
        <taxon>Metazoa</taxon>
        <taxon>Chordata</taxon>
        <taxon>Craniata</taxon>
        <taxon>Vertebrata</taxon>
        <taxon>Euteleostomi</taxon>
        <taxon>Lepidosauria</taxon>
        <taxon>Squamata</taxon>
        <taxon>Bifurcata</taxon>
        <taxon>Unidentata</taxon>
        <taxon>Episquamata</taxon>
        <taxon>Toxicofera</taxon>
        <taxon>Iguania</taxon>
        <taxon>Dactyloidae</taxon>
        <taxon>Anolis</taxon>
    </lineage>
</organism>
<dbReference type="Proteomes" id="UP000001646">
    <property type="component" value="Unplaced"/>
</dbReference>
<dbReference type="PRINTS" id="PR01638">
    <property type="entry name" value="MHCCLASSI"/>
</dbReference>
<reference evidence="13" key="2">
    <citation type="submission" date="2025-08" db="UniProtKB">
        <authorList>
            <consortium name="Ensembl"/>
        </authorList>
    </citation>
    <scope>IDENTIFICATION</scope>
</reference>
<evidence type="ECO:0000256" key="2">
    <source>
        <dbReference type="ARBA" id="ARBA00022451"/>
    </source>
</evidence>
<evidence type="ECO:0000256" key="6">
    <source>
        <dbReference type="ARBA" id="ARBA00022989"/>
    </source>
</evidence>
<keyword evidence="3" id="KW-0812">Transmembrane</keyword>
<dbReference type="GO" id="GO:0009897">
    <property type="term" value="C:external side of plasma membrane"/>
    <property type="evidence" value="ECO:0000318"/>
    <property type="project" value="GO_Central"/>
</dbReference>
<evidence type="ECO:0000256" key="3">
    <source>
        <dbReference type="ARBA" id="ARBA00022692"/>
    </source>
</evidence>
<dbReference type="GeneID" id="100559619"/>
<dbReference type="PROSITE" id="PS50835">
    <property type="entry name" value="IG_LIKE"/>
    <property type="match status" value="1"/>
</dbReference>
<dbReference type="PANTHER" id="PTHR16675:SF242">
    <property type="entry name" value="MAJOR HISTOCOMPATIBILITY COMPLEX CLASS I-RELATED GENE PROTEIN"/>
    <property type="match status" value="1"/>
</dbReference>
<reference evidence="13" key="1">
    <citation type="submission" date="2009-12" db="EMBL/GenBank/DDBJ databases">
        <title>The Genome Sequence of Anolis carolinensis (Green Anole Lizard).</title>
        <authorList>
            <consortium name="The Genome Sequencing Platform"/>
            <person name="Di Palma F."/>
            <person name="Alfoldi J."/>
            <person name="Heiman D."/>
            <person name="Young S."/>
            <person name="Grabherr M."/>
            <person name="Johnson J."/>
            <person name="Lander E.S."/>
            <person name="Lindblad-Toh K."/>
        </authorList>
    </citation>
    <scope>NUCLEOTIDE SEQUENCE [LARGE SCALE GENOMIC DNA]</scope>
    <source>
        <strain evidence="13">JBL SC #1</strain>
    </source>
</reference>
<evidence type="ECO:0000256" key="9">
    <source>
        <dbReference type="ARBA" id="ARBA00023180"/>
    </source>
</evidence>
<dbReference type="SUPFAM" id="SSF48726">
    <property type="entry name" value="Immunoglobulin"/>
    <property type="match status" value="1"/>
</dbReference>
<comment type="subcellular location">
    <subcellularLocation>
        <location evidence="1">Membrane</location>
        <topology evidence="1">Single-pass type I membrane protein</topology>
    </subcellularLocation>
</comment>
<dbReference type="GO" id="GO:0005615">
    <property type="term" value="C:extracellular space"/>
    <property type="evidence" value="ECO:0000318"/>
    <property type="project" value="GO_Central"/>
</dbReference>
<evidence type="ECO:0000313" key="14">
    <source>
        <dbReference type="Proteomes" id="UP000001646"/>
    </source>
</evidence>
<evidence type="ECO:0000256" key="8">
    <source>
        <dbReference type="ARBA" id="ARBA00023157"/>
    </source>
</evidence>
<dbReference type="InterPro" id="IPR013783">
    <property type="entry name" value="Ig-like_fold"/>
</dbReference>
<keyword evidence="2" id="KW-0490">MHC I</keyword>
<proteinExistence type="inferred from homology"/>
<accession>H9GR22</accession>
<evidence type="ECO:0000256" key="5">
    <source>
        <dbReference type="ARBA" id="ARBA00022859"/>
    </source>
</evidence>
<dbReference type="InterPro" id="IPR003597">
    <property type="entry name" value="Ig_C1-set"/>
</dbReference>
<sequence length="320" mass="36788">MALPLWLLLGPACLSLFLLGDSVLALPKGTAEPEMAPGASFHFLRFFYTGVTESSPGVPHFVIVGYVDDQLFFQYDAQTRKAVPRVPWMEKVGEADPQYWVEQTQVAQNAEVGFRVDLANLRERYNQTGGFHTWQWMYGCELRKDRSKGGYYQYAYDGRGSLSFDKKTLTWTAADVPAQITKRRWEREKIQAQRFNHYLEGECIDWLQNYLDYGKQTLLRTERPVGRVSRTTASDGQEALICQAHGFHPREIDATWRKGEENMDHETLRRNIAPNSDGTYHTWLSIEIDPKEMDLLRCHLEHASLSTPMVLAYEEPGVNI</sequence>
<dbReference type="Pfam" id="PF00129">
    <property type="entry name" value="MHC_I"/>
    <property type="match status" value="1"/>
</dbReference>
<dbReference type="GO" id="GO:0002474">
    <property type="term" value="P:antigen processing and presentation of peptide antigen via MHC class I"/>
    <property type="evidence" value="ECO:0007669"/>
    <property type="project" value="UniProtKB-KW"/>
</dbReference>
<dbReference type="InterPro" id="IPR050208">
    <property type="entry name" value="MHC_class-I_related"/>
</dbReference>
<dbReference type="Gene3D" id="2.60.40.10">
    <property type="entry name" value="Immunoglobulins"/>
    <property type="match status" value="1"/>
</dbReference>
<dbReference type="GO" id="GO:0006955">
    <property type="term" value="P:immune response"/>
    <property type="evidence" value="ECO:0000318"/>
    <property type="project" value="GO_Central"/>
</dbReference>
<dbReference type="GO" id="GO:0042612">
    <property type="term" value="C:MHC class I protein complex"/>
    <property type="evidence" value="ECO:0007669"/>
    <property type="project" value="UniProtKB-KW"/>
</dbReference>
<dbReference type="GeneTree" id="ENSGT01150000286995"/>
<evidence type="ECO:0000259" key="12">
    <source>
        <dbReference type="PROSITE" id="PS50835"/>
    </source>
</evidence>
<name>H9GR22_ANOCA</name>
<evidence type="ECO:0000256" key="7">
    <source>
        <dbReference type="ARBA" id="ARBA00023136"/>
    </source>
</evidence>
<feature type="domain" description="Ig-like" evidence="12">
    <location>
        <begin position="224"/>
        <end position="312"/>
    </location>
</feature>
<evidence type="ECO:0000256" key="10">
    <source>
        <dbReference type="RuleBase" id="RU004439"/>
    </source>
</evidence>
<reference evidence="13" key="3">
    <citation type="submission" date="2025-09" db="UniProtKB">
        <authorList>
            <consortium name="Ensembl"/>
        </authorList>
    </citation>
    <scope>IDENTIFICATION</scope>
</reference>
<keyword evidence="7" id="KW-0472">Membrane</keyword>
<dbReference type="HOGENOM" id="CLU_047501_0_0_1"/>
<dbReference type="InterPro" id="IPR036179">
    <property type="entry name" value="Ig-like_dom_sf"/>
</dbReference>
<evidence type="ECO:0000256" key="4">
    <source>
        <dbReference type="ARBA" id="ARBA00022729"/>
    </source>
</evidence>